<evidence type="ECO:0000313" key="1">
    <source>
        <dbReference type="EMBL" id="MFD0886818.1"/>
    </source>
</evidence>
<dbReference type="EMBL" id="JBHTHX010000725">
    <property type="protein sequence ID" value="MFD0886818.1"/>
    <property type="molecule type" value="Genomic_DNA"/>
</dbReference>
<sequence length="68" mass="7054">EVVALGAAVQAALRNRLLRTLGRHLTTLGPFLTGAVAGGALNRAATRRLAEAVRADLRISRALPPGKS</sequence>
<accession>A0ABW3DSJ1</accession>
<organism evidence="1 2">
    <name type="scientific">Streptosporangium algeriense</name>
    <dbReference type="NCBI Taxonomy" id="1682748"/>
    <lineage>
        <taxon>Bacteria</taxon>
        <taxon>Bacillati</taxon>
        <taxon>Actinomycetota</taxon>
        <taxon>Actinomycetes</taxon>
        <taxon>Streptosporangiales</taxon>
        <taxon>Streptosporangiaceae</taxon>
        <taxon>Streptosporangium</taxon>
    </lineage>
</organism>
<dbReference type="Proteomes" id="UP001597024">
    <property type="component" value="Unassembled WGS sequence"/>
</dbReference>
<name>A0ABW3DSJ1_9ACTN</name>
<proteinExistence type="predicted"/>
<protein>
    <submittedName>
        <fullName evidence="1">Uncharacterized protein</fullName>
    </submittedName>
</protein>
<keyword evidence="2" id="KW-1185">Reference proteome</keyword>
<gene>
    <name evidence="1" type="ORF">ACFQ08_19900</name>
</gene>
<reference evidence="2" key="1">
    <citation type="journal article" date="2019" name="Int. J. Syst. Evol. Microbiol.">
        <title>The Global Catalogue of Microorganisms (GCM) 10K type strain sequencing project: providing services to taxonomists for standard genome sequencing and annotation.</title>
        <authorList>
            <consortium name="The Broad Institute Genomics Platform"/>
            <consortium name="The Broad Institute Genome Sequencing Center for Infectious Disease"/>
            <person name="Wu L."/>
            <person name="Ma J."/>
        </authorList>
    </citation>
    <scope>NUCLEOTIDE SEQUENCE [LARGE SCALE GENOMIC DNA]</scope>
    <source>
        <strain evidence="2">CCUG 62974</strain>
    </source>
</reference>
<feature type="non-terminal residue" evidence="1">
    <location>
        <position position="1"/>
    </location>
</feature>
<comment type="caution">
    <text evidence="1">The sequence shown here is derived from an EMBL/GenBank/DDBJ whole genome shotgun (WGS) entry which is preliminary data.</text>
</comment>
<evidence type="ECO:0000313" key="2">
    <source>
        <dbReference type="Proteomes" id="UP001597024"/>
    </source>
</evidence>